<dbReference type="Gene3D" id="2.30.40.10">
    <property type="entry name" value="Urease, subunit C, domain 1"/>
    <property type="match status" value="1"/>
</dbReference>
<evidence type="ECO:0000313" key="3">
    <source>
        <dbReference type="EMBL" id="TLQ48963.1"/>
    </source>
</evidence>
<organism evidence="3 4">
    <name type="scientific">Ruoffia tabacinasalis</name>
    <dbReference type="NCBI Taxonomy" id="87458"/>
    <lineage>
        <taxon>Bacteria</taxon>
        <taxon>Bacillati</taxon>
        <taxon>Bacillota</taxon>
        <taxon>Bacilli</taxon>
        <taxon>Lactobacillales</taxon>
        <taxon>Aerococcaceae</taxon>
        <taxon>Ruoffia</taxon>
    </lineage>
</organism>
<gene>
    <name evidence="3" type="ORF">FEZ33_02710</name>
</gene>
<dbReference type="InterPro" id="IPR011059">
    <property type="entry name" value="Metal-dep_hydrolase_composite"/>
</dbReference>
<dbReference type="Proteomes" id="UP000306420">
    <property type="component" value="Unassembled WGS sequence"/>
</dbReference>
<name>A0A5R9EL15_9LACT</name>
<dbReference type="InterPro" id="IPR032466">
    <property type="entry name" value="Metal_Hydrolase"/>
</dbReference>
<dbReference type="EMBL" id="VBSP01000005">
    <property type="protein sequence ID" value="TLQ48963.1"/>
    <property type="molecule type" value="Genomic_DNA"/>
</dbReference>
<dbReference type="OrthoDB" id="9797498at2"/>
<protein>
    <submittedName>
        <fullName evidence="3">Amidohydrolase</fullName>
    </submittedName>
</protein>
<evidence type="ECO:0000256" key="1">
    <source>
        <dbReference type="ARBA" id="ARBA00022801"/>
    </source>
</evidence>
<dbReference type="GO" id="GO:0016810">
    <property type="term" value="F:hydrolase activity, acting on carbon-nitrogen (but not peptide) bonds"/>
    <property type="evidence" value="ECO:0007669"/>
    <property type="project" value="InterPro"/>
</dbReference>
<proteinExistence type="predicted"/>
<accession>A0A5R9EL15</accession>
<dbReference type="Gene3D" id="3.20.20.140">
    <property type="entry name" value="Metal-dependent hydrolases"/>
    <property type="match status" value="1"/>
</dbReference>
<dbReference type="CDD" id="cd01298">
    <property type="entry name" value="ATZ_TRZ_like"/>
    <property type="match status" value="1"/>
</dbReference>
<evidence type="ECO:0000313" key="4">
    <source>
        <dbReference type="Proteomes" id="UP000306420"/>
    </source>
</evidence>
<dbReference type="AlphaFoldDB" id="A0A5R9EL15"/>
<sequence>MKTLIKNIHLITLDAQFTQFEDAFLTIDGTQIVGFGDASQAPSETDFDTVIDGNGAIAMPGMVNTHTHVGMIPFRSLGDDTPDRLTRFLFPLEHECMTKELAYHSAKYAIAEMQLAGVTTFFDMYYFEEEIAVATDEMHARAILGESVIDKSPDSEIEFGGLAYSEDFIPRWLNHDRITPAVAPHAPYTNTDESLIAASELARKYNIPFSIHLSEMTFEMDKYREEYGQTPVEYLSQLGVLDEKTLAAHCIFVTDSDIALMKEKQVSVAHCIGANTKSAKGVAPLSSMLEAGLAVGLGTDGPSSGNTLDLFTQMRMVANFHKTHTGNRAAFPAREIVHLATLGGAEAIGMADSIGSIEVGKKADIVLVETDSVNMFPVFDVYSALVYSANASNVSHVFVDGNLVVEDKKLVLASISDLRENLAKEMTYFTKKALEFSEDL</sequence>
<dbReference type="RefSeq" id="WP_138403857.1">
    <property type="nucleotide sequence ID" value="NZ_VBSP01000005.1"/>
</dbReference>
<comment type="caution">
    <text evidence="3">The sequence shown here is derived from an EMBL/GenBank/DDBJ whole genome shotgun (WGS) entry which is preliminary data.</text>
</comment>
<dbReference type="SUPFAM" id="SSF51338">
    <property type="entry name" value="Composite domain of metallo-dependent hydrolases"/>
    <property type="match status" value="1"/>
</dbReference>
<feature type="domain" description="Amidohydrolase-related" evidence="2">
    <location>
        <begin position="57"/>
        <end position="404"/>
    </location>
</feature>
<dbReference type="SUPFAM" id="SSF51556">
    <property type="entry name" value="Metallo-dependent hydrolases"/>
    <property type="match status" value="1"/>
</dbReference>
<reference evidence="3 4" key="1">
    <citation type="submission" date="2019-05" db="EMBL/GenBank/DDBJ databases">
        <title>The metagenome of a microbial culture collection derived from dairy environment covers the genomic content of the human microbiome.</title>
        <authorList>
            <person name="Roder T."/>
            <person name="Wuthrich D."/>
            <person name="Sattari Z."/>
            <person name="Von Ah U."/>
            <person name="Bar C."/>
            <person name="Ronchi F."/>
            <person name="Macpherson A.J."/>
            <person name="Ganal-Vonarburg S.C."/>
            <person name="Bruggmann R."/>
            <person name="Vergeres G."/>
        </authorList>
    </citation>
    <scope>NUCLEOTIDE SEQUENCE [LARGE SCALE GENOMIC DNA]</scope>
    <source>
        <strain evidence="3 4">FAM 24227</strain>
    </source>
</reference>
<dbReference type="Pfam" id="PF01979">
    <property type="entry name" value="Amidohydro_1"/>
    <property type="match status" value="1"/>
</dbReference>
<keyword evidence="1 3" id="KW-0378">Hydrolase</keyword>
<dbReference type="PANTHER" id="PTHR43794:SF11">
    <property type="entry name" value="AMIDOHYDROLASE-RELATED DOMAIN-CONTAINING PROTEIN"/>
    <property type="match status" value="1"/>
</dbReference>
<dbReference type="PANTHER" id="PTHR43794">
    <property type="entry name" value="AMINOHYDROLASE SSNA-RELATED"/>
    <property type="match status" value="1"/>
</dbReference>
<dbReference type="InterPro" id="IPR050287">
    <property type="entry name" value="MTA/SAH_deaminase"/>
</dbReference>
<dbReference type="InterPro" id="IPR006680">
    <property type="entry name" value="Amidohydro-rel"/>
</dbReference>
<evidence type="ECO:0000259" key="2">
    <source>
        <dbReference type="Pfam" id="PF01979"/>
    </source>
</evidence>